<dbReference type="PATRIC" id="fig|547559.17.peg.4120"/>
<proteinExistence type="predicted"/>
<name>D3T2J7_NATMM</name>
<dbReference type="RefSeq" id="WP_004217554.1">
    <property type="nucleotide sequence ID" value="NC_013925.1"/>
</dbReference>
<evidence type="ECO:0000313" key="3">
    <source>
        <dbReference type="Proteomes" id="UP000001879"/>
    </source>
</evidence>
<dbReference type="Proteomes" id="UP000011543">
    <property type="component" value="Unassembled WGS sequence"/>
</dbReference>
<reference evidence="1 3" key="2">
    <citation type="journal article" date="2012" name="BMC Genomics">
        <title>A comparative genomics perspective on the genetic content of the alkaliphilic haloarchaeon Natrialba magadii ATCC 43099T.</title>
        <authorList>
            <person name="Siddaramappa S."/>
            <person name="Challacombe J.F."/>
            <person name="Decastro R.E."/>
            <person name="Pfeiffer F."/>
            <person name="Sastre D.E."/>
            <person name="Gimenez M.I."/>
            <person name="Paggi R.A."/>
            <person name="Detter J.C."/>
            <person name="Davenport K.W."/>
            <person name="Goodwin L.A."/>
            <person name="Kyrpides N."/>
            <person name="Tapia R."/>
            <person name="Pitluck S."/>
            <person name="Lucas S."/>
            <person name="Woyke T."/>
            <person name="Maupin-Furlow J.A."/>
        </authorList>
    </citation>
    <scope>NUCLEOTIDE SEQUENCE [LARGE SCALE GENOMIC DNA]</scope>
    <source>
        <strain evidence="1">ATCC 43099</strain>
        <strain evidence="3">ATCC 43099 / DSM 3394 / CCM 3739 / CIP 104546 / IAM 13178 / JCM 8861 / NBRC 102185 / NCIMB 2190 / MS3</strain>
    </source>
</reference>
<keyword evidence="3" id="KW-1185">Reference proteome</keyword>
<evidence type="ECO:0000313" key="1">
    <source>
        <dbReference type="EMBL" id="ADD07806.1"/>
    </source>
</evidence>
<protein>
    <submittedName>
        <fullName evidence="1">Phage PhiH1 repressor protein</fullName>
    </submittedName>
</protein>
<evidence type="ECO:0000313" key="2">
    <source>
        <dbReference type="EMBL" id="ELY22959.1"/>
    </source>
</evidence>
<geneLocation type="plasmid" evidence="1 3">
    <name>pNMAG03</name>
</geneLocation>
<evidence type="ECO:0000313" key="4">
    <source>
        <dbReference type="Proteomes" id="UP000011543"/>
    </source>
</evidence>
<organism evidence="1 3">
    <name type="scientific">Natrialba magadii (strain ATCC 43099 / DSM 3394 / CCM 3739 / CIP 104546 / IAM 13178 / JCM 8861 / NBRC 102185 / NCIMB 2190 / MS3)</name>
    <name type="common">Natronobacterium magadii</name>
    <dbReference type="NCBI Taxonomy" id="547559"/>
    <lineage>
        <taxon>Archaea</taxon>
        <taxon>Methanobacteriati</taxon>
        <taxon>Methanobacteriota</taxon>
        <taxon>Stenosarchaea group</taxon>
        <taxon>Halobacteria</taxon>
        <taxon>Halobacteriales</taxon>
        <taxon>Natrialbaceae</taxon>
        <taxon>Natrialba</taxon>
    </lineage>
</organism>
<dbReference type="KEGG" id="nmg:Nmag_4298"/>
<reference evidence="1" key="4">
    <citation type="submission" date="2016-09" db="EMBL/GenBank/DDBJ databases">
        <authorList>
            <person name="Pfeiffer F."/>
        </authorList>
    </citation>
    <scope>NUCLEOTIDE SEQUENCE</scope>
    <source>
        <strain evidence="1">ATCC 43099</strain>
        <plasmid evidence="1">pNMAG03</plasmid>
    </source>
</reference>
<dbReference type="HOGENOM" id="CLU_161782_2_0_2"/>
<dbReference type="Proteomes" id="UP000001879">
    <property type="component" value="Plasmid pNMAG03"/>
</dbReference>
<dbReference type="AlphaFoldDB" id="D3T2J7"/>
<gene>
    <name evidence="1" type="ordered locus">Nmag_4298</name>
    <name evidence="2" type="ORF">C500_20885</name>
</gene>
<dbReference type="InterPro" id="IPR036388">
    <property type="entry name" value="WH-like_DNA-bd_sf"/>
</dbReference>
<accession>D3T2J7</accession>
<reference evidence="2 4" key="3">
    <citation type="journal article" date="2014" name="PLoS Genet.">
        <title>Phylogenetically driven sequencing of extremely halophilic archaea reveals strategies for static and dynamic osmo-response.</title>
        <authorList>
            <person name="Becker E.A."/>
            <person name="Seitzer P.M."/>
            <person name="Tritt A."/>
            <person name="Larsen D."/>
            <person name="Krusor M."/>
            <person name="Yao A.I."/>
            <person name="Wu D."/>
            <person name="Madern D."/>
            <person name="Eisen J.A."/>
            <person name="Darling A.E."/>
            <person name="Facciotti M.T."/>
        </authorList>
    </citation>
    <scope>NUCLEOTIDE SEQUENCE [LARGE SCALE GENOMIC DNA]</scope>
    <source>
        <strain evidence="4">ATCC 43099 / DSM 3394 / CCM 3739 / CIP 104546 / IAM 13178 / JCM 8861 / NBRC 102185 / NCIMB 2190 / MS3</strain>
        <strain evidence="2">MS-3</strain>
    </source>
</reference>
<reference evidence="3" key="1">
    <citation type="submission" date="2010-02" db="EMBL/GenBank/DDBJ databases">
        <title>Complete sequence of plasmid 3 of Natrialba magadii ATCC 43099.</title>
        <authorList>
            <consortium name="US DOE Joint Genome Institute"/>
            <person name="Lucas S."/>
            <person name="Copeland A."/>
            <person name="Lapidus A."/>
            <person name="Cheng J.-F."/>
            <person name="Bruce D."/>
            <person name="Goodwin L."/>
            <person name="Pitluck S."/>
            <person name="Davenport K."/>
            <person name="Saunders E."/>
            <person name="Detter J.C."/>
            <person name="Han C."/>
            <person name="Tapia R."/>
            <person name="Land M."/>
            <person name="Hauser L."/>
            <person name="Kyrpides N."/>
            <person name="Mikhailova N."/>
            <person name="De Castro R.E."/>
            <person name="Maupin-Furlow J.A."/>
            <person name="Woyke T."/>
        </authorList>
    </citation>
    <scope>NUCLEOTIDE SEQUENCE [LARGE SCALE GENOMIC DNA]</scope>
    <source>
        <strain evidence="3">ATCC 43099 / DSM 3394 / CCM 3739 / CIP 104546 / IAM 13178 / JCM 8861 / NBRC 102185 / NCIMB 2190 / MS3</strain>
        <plasmid evidence="3">pNMAG03</plasmid>
    </source>
</reference>
<dbReference type="GeneID" id="8826926"/>
<dbReference type="EMBL" id="AOHS01000065">
    <property type="protein sequence ID" value="ELY22959.1"/>
    <property type="molecule type" value="Genomic_DNA"/>
</dbReference>
<dbReference type="Gene3D" id="1.10.10.10">
    <property type="entry name" value="Winged helix-like DNA-binding domain superfamily/Winged helix DNA-binding domain"/>
    <property type="match status" value="1"/>
</dbReference>
<sequence>MHREVSWMKPADPYILDFMASHGARMKPASIALNVPYTSNWVGQRCRSLAKHDLLESSGGAYWISERGRRFVAGELKPEDLLEED</sequence>
<dbReference type="EMBL" id="CP001935">
    <property type="protein sequence ID" value="ADD07806.1"/>
    <property type="molecule type" value="Genomic_DNA"/>
</dbReference>
<dbReference type="OrthoDB" id="285635at2157"/>
<keyword evidence="1" id="KW-0614">Plasmid</keyword>